<dbReference type="GO" id="GO:0006487">
    <property type="term" value="P:protein N-linked glycosylation"/>
    <property type="evidence" value="ECO:0007669"/>
    <property type="project" value="TreeGrafter"/>
</dbReference>
<dbReference type="EC" id="2.6.1.16" evidence="2"/>
<evidence type="ECO:0000313" key="6">
    <source>
        <dbReference type="Proteomes" id="UP000584867"/>
    </source>
</evidence>
<dbReference type="SUPFAM" id="SSF53697">
    <property type="entry name" value="SIS domain"/>
    <property type="match status" value="1"/>
</dbReference>
<dbReference type="GO" id="GO:0004360">
    <property type="term" value="F:glutamine-fructose-6-phosphate transaminase (isomerizing) activity"/>
    <property type="evidence" value="ECO:0007669"/>
    <property type="project" value="UniProtKB-EC"/>
</dbReference>
<dbReference type="InterPro" id="IPR001347">
    <property type="entry name" value="SIS_dom"/>
</dbReference>
<dbReference type="Gene3D" id="3.40.50.10490">
    <property type="entry name" value="Glucose-6-phosphate isomerase like protein, domain 1"/>
    <property type="match status" value="2"/>
</dbReference>
<dbReference type="GO" id="GO:0006047">
    <property type="term" value="P:UDP-N-acetylglucosamine metabolic process"/>
    <property type="evidence" value="ECO:0007669"/>
    <property type="project" value="TreeGrafter"/>
</dbReference>
<dbReference type="GO" id="GO:0006002">
    <property type="term" value="P:fructose 6-phosphate metabolic process"/>
    <property type="evidence" value="ECO:0007669"/>
    <property type="project" value="TreeGrafter"/>
</dbReference>
<gene>
    <name evidence="5" type="ORF">HDF15_004716</name>
</gene>
<dbReference type="AlphaFoldDB" id="A0A7W7ZUD5"/>
<dbReference type="PANTHER" id="PTHR10937">
    <property type="entry name" value="GLUCOSAMINE--FRUCTOSE-6-PHOSPHATE AMINOTRANSFERASE, ISOMERIZING"/>
    <property type="match status" value="1"/>
</dbReference>
<feature type="domain" description="SIS" evidence="4">
    <location>
        <begin position="218"/>
        <end position="356"/>
    </location>
</feature>
<organism evidence="5 6">
    <name type="scientific">Granulicella mallensis</name>
    <dbReference type="NCBI Taxonomy" id="940614"/>
    <lineage>
        <taxon>Bacteria</taxon>
        <taxon>Pseudomonadati</taxon>
        <taxon>Acidobacteriota</taxon>
        <taxon>Terriglobia</taxon>
        <taxon>Terriglobales</taxon>
        <taxon>Acidobacteriaceae</taxon>
        <taxon>Granulicella</taxon>
    </lineage>
</organism>
<reference evidence="5 6" key="1">
    <citation type="submission" date="2020-08" db="EMBL/GenBank/DDBJ databases">
        <title>Genomic Encyclopedia of Type Strains, Phase IV (KMG-V): Genome sequencing to study the core and pangenomes of soil and plant-associated prokaryotes.</title>
        <authorList>
            <person name="Whitman W."/>
        </authorList>
    </citation>
    <scope>NUCLEOTIDE SEQUENCE [LARGE SCALE GENOMIC DNA]</scope>
    <source>
        <strain evidence="5 6">X5P3</strain>
    </source>
</reference>
<dbReference type="Proteomes" id="UP000584867">
    <property type="component" value="Unassembled WGS sequence"/>
</dbReference>
<dbReference type="GO" id="GO:0097367">
    <property type="term" value="F:carbohydrate derivative binding"/>
    <property type="evidence" value="ECO:0007669"/>
    <property type="project" value="InterPro"/>
</dbReference>
<evidence type="ECO:0000259" key="4">
    <source>
        <dbReference type="PROSITE" id="PS51464"/>
    </source>
</evidence>
<accession>A0A7W7ZUD5</accession>
<protein>
    <recommendedName>
        <fullName evidence="3">Glutamine--fructose-6-phosphate aminotransferase [isomerizing]</fullName>
        <ecNumber evidence="2">2.6.1.16</ecNumber>
    </recommendedName>
</protein>
<proteinExistence type="predicted"/>
<comment type="caution">
    <text evidence="5">The sequence shown here is derived from an EMBL/GenBank/DDBJ whole genome shotgun (WGS) entry which is preliminary data.</text>
</comment>
<dbReference type="PANTHER" id="PTHR10937:SF0">
    <property type="entry name" value="GLUTAMINE--FRUCTOSE-6-PHOSPHATE TRANSAMINASE (ISOMERIZING)"/>
    <property type="match status" value="1"/>
</dbReference>
<comment type="catalytic activity">
    <reaction evidence="1">
        <text>D-fructose 6-phosphate + L-glutamine = D-glucosamine 6-phosphate + L-glutamate</text>
        <dbReference type="Rhea" id="RHEA:13237"/>
        <dbReference type="ChEBI" id="CHEBI:29985"/>
        <dbReference type="ChEBI" id="CHEBI:58359"/>
        <dbReference type="ChEBI" id="CHEBI:58725"/>
        <dbReference type="ChEBI" id="CHEBI:61527"/>
        <dbReference type="EC" id="2.6.1.16"/>
    </reaction>
</comment>
<evidence type="ECO:0000256" key="3">
    <source>
        <dbReference type="ARBA" id="ARBA00016090"/>
    </source>
</evidence>
<sequence>MSQKAPRWISGIEPSKELLAANGTQILEIECREQPDRLRDLIRAYRSDPALRAELKKFRDIAAKKGPILFIGMGASFCSSISGSVLLQTYGRSSYSVDAGEWLHYARPTWDDAALSVLLTTSGESAELVELFKLGGDRELGLICNNPASTCWRLAENKLPIMAGPEYGNATKTYTNATAASIILASEMLGRPWEDEAAHVAEIFAANLDPVFALRGELEAFCRGAANTEIIGRGAAYGGAIMSALCIREMSGHRAAAHTGAGFRHGPNLDVDASHVAIIFALGRVAALGVKLAEECNRRGGKVVLVSTESHEATDKLFPVRIDAVPEPWEGITSLLVPQALTLGMVERTGCRLPPRFQYGVMEQ</sequence>
<evidence type="ECO:0000313" key="5">
    <source>
        <dbReference type="EMBL" id="MBB5066339.1"/>
    </source>
</evidence>
<keyword evidence="5" id="KW-0032">Aminotransferase</keyword>
<evidence type="ECO:0000256" key="2">
    <source>
        <dbReference type="ARBA" id="ARBA00012916"/>
    </source>
</evidence>
<dbReference type="EMBL" id="JACHIO010000026">
    <property type="protein sequence ID" value="MBB5066339.1"/>
    <property type="molecule type" value="Genomic_DNA"/>
</dbReference>
<keyword evidence="5" id="KW-0808">Transferase</keyword>
<dbReference type="Pfam" id="PF01380">
    <property type="entry name" value="SIS"/>
    <property type="match status" value="1"/>
</dbReference>
<name>A0A7W7ZUD5_9BACT</name>
<dbReference type="GO" id="GO:0005829">
    <property type="term" value="C:cytosol"/>
    <property type="evidence" value="ECO:0007669"/>
    <property type="project" value="TreeGrafter"/>
</dbReference>
<evidence type="ECO:0000256" key="1">
    <source>
        <dbReference type="ARBA" id="ARBA00001031"/>
    </source>
</evidence>
<dbReference type="InterPro" id="IPR046348">
    <property type="entry name" value="SIS_dom_sf"/>
</dbReference>
<dbReference type="PROSITE" id="PS51464">
    <property type="entry name" value="SIS"/>
    <property type="match status" value="1"/>
</dbReference>